<organism evidence="7 8">
    <name type="scientific">Quillaja saponaria</name>
    <name type="common">Soap bark tree</name>
    <dbReference type="NCBI Taxonomy" id="32244"/>
    <lineage>
        <taxon>Eukaryota</taxon>
        <taxon>Viridiplantae</taxon>
        <taxon>Streptophyta</taxon>
        <taxon>Embryophyta</taxon>
        <taxon>Tracheophyta</taxon>
        <taxon>Spermatophyta</taxon>
        <taxon>Magnoliopsida</taxon>
        <taxon>eudicotyledons</taxon>
        <taxon>Gunneridae</taxon>
        <taxon>Pentapetalae</taxon>
        <taxon>rosids</taxon>
        <taxon>fabids</taxon>
        <taxon>Fabales</taxon>
        <taxon>Quillajaceae</taxon>
        <taxon>Quillaja</taxon>
    </lineage>
</organism>
<dbReference type="FunFam" id="3.30.70.330:FF:000497">
    <property type="entry name" value="flowering time control protein FPA"/>
    <property type="match status" value="1"/>
</dbReference>
<evidence type="ECO:0000313" key="8">
    <source>
        <dbReference type="Proteomes" id="UP001163823"/>
    </source>
</evidence>
<feature type="region of interest" description="Disordered" evidence="5">
    <location>
        <begin position="195"/>
        <end position="223"/>
    </location>
</feature>
<dbReference type="InterPro" id="IPR012677">
    <property type="entry name" value="Nucleotide-bd_a/b_plait_sf"/>
</dbReference>
<evidence type="ECO:0000256" key="4">
    <source>
        <dbReference type="PROSITE-ProRule" id="PRU00176"/>
    </source>
</evidence>
<dbReference type="Proteomes" id="UP001163823">
    <property type="component" value="Chromosome 12"/>
</dbReference>
<feature type="region of interest" description="Disordered" evidence="5">
    <location>
        <begin position="1"/>
        <end position="26"/>
    </location>
</feature>
<feature type="domain" description="RRM" evidence="6">
    <location>
        <begin position="225"/>
        <end position="298"/>
    </location>
</feature>
<dbReference type="InterPro" id="IPR012921">
    <property type="entry name" value="SPOC_C"/>
</dbReference>
<dbReference type="Pfam" id="PF07744">
    <property type="entry name" value="SPOC"/>
    <property type="match status" value="1"/>
</dbReference>
<dbReference type="AlphaFoldDB" id="A0AAD7KXL9"/>
<feature type="compositionally biased region" description="Polar residues" evidence="5">
    <location>
        <begin position="1"/>
        <end position="10"/>
    </location>
</feature>
<dbReference type="FunFam" id="3.30.70.330:FF:000415">
    <property type="entry name" value="Flowering time control protein FPA"/>
    <property type="match status" value="1"/>
</dbReference>
<protein>
    <submittedName>
        <fullName evidence="7">Flowering time control protein FPA</fullName>
    </submittedName>
</protein>
<dbReference type="SUPFAM" id="SSF54928">
    <property type="entry name" value="RNA-binding domain, RBD"/>
    <property type="match status" value="2"/>
</dbReference>
<feature type="compositionally biased region" description="Low complexity" evidence="5">
    <location>
        <begin position="818"/>
        <end position="832"/>
    </location>
</feature>
<feature type="domain" description="RRM" evidence="6">
    <location>
        <begin position="103"/>
        <end position="175"/>
    </location>
</feature>
<evidence type="ECO:0000256" key="3">
    <source>
        <dbReference type="ARBA" id="ARBA00023242"/>
    </source>
</evidence>
<feature type="region of interest" description="Disordered" evidence="5">
    <location>
        <begin position="396"/>
        <end position="419"/>
    </location>
</feature>
<comment type="subcellular location">
    <subcellularLocation>
        <location evidence="1">Nucleus</location>
    </subcellularLocation>
</comment>
<dbReference type="KEGG" id="qsa:O6P43_028094"/>
<feature type="region of interest" description="Disordered" evidence="5">
    <location>
        <begin position="682"/>
        <end position="718"/>
    </location>
</feature>
<dbReference type="EMBL" id="JARAOO010000012">
    <property type="protein sequence ID" value="KAJ7947483.1"/>
    <property type="molecule type" value="Genomic_DNA"/>
</dbReference>
<evidence type="ECO:0000256" key="1">
    <source>
        <dbReference type="ARBA" id="ARBA00004123"/>
    </source>
</evidence>
<dbReference type="GO" id="GO:0003723">
    <property type="term" value="F:RNA binding"/>
    <property type="evidence" value="ECO:0007669"/>
    <property type="project" value="UniProtKB-UniRule"/>
</dbReference>
<dbReference type="InterPro" id="IPR000504">
    <property type="entry name" value="RRM_dom"/>
</dbReference>
<proteinExistence type="predicted"/>
<sequence>MPILTKTNKPGQGGGKDSDNTDSPSNNLWVGNLTPDVTDSDLMDLFTQYGALDSVTTYSSRSYAFVFFERIEDAKAAKDSLQGITVRGTPLKIEFARPAKPCKILWVGGISRAISKEELEEEFLKFGKIEDFRFLRDRNTAFVEYFRLEDATQAMRTMNGKRVGGDQIRVDYLRSQPSRREQWLDSRDGQFQARSMGSSDALAGQKGQQHSLSSMGRKGDGQPSKVLWIGYPPSVLIDEQMLHNAMILFGEIERIKSFPSRHYSFVEFRSVDEAHRAKEGLQGRLFNDPRITIMFSSSDLAPGKDHPGLFPGSKGPGPDMFLNEHSFRPLQMEVFGHNRPILPNPGQLPPGGILGPNVPMRPFGAQRSVEPLLPGPEFNDLATLHKFQDVNSKSLIGPNWRRPSPPASGMLSSPAPAIRPSTRSMSGAWDVLDINQFHRDPKRSRIDGALSTDDASHPLRNVDGNGLALEQSYGLDPIKRHVSPVGARVSTGVHAHAQPDIDYIWHGVIAKGGTHVCHARCVPIGEGIGTELPEVVNCSARTGLDMLSKHYAEAIGYDIVFFLPDSEDDFASYTEFLRYLGEKNRAGVAKFDDGTTLFLVPPSEFLTKVLKVAGPERLYGVVLKFPPSPSSTTIQQPSNLPISSSQYIDRQQIPPSQVEYSFVPPKEEQFFPMNYNRILHDGSQPPLKQLYQPASQSPSVQSVPPGYASSTTASTSQAGVTLTPELIATLASLLPASTQYSASDRAKTAGGSSNVRPPFPFGAPNDGSGTQSQPWRQDSQTSNHTSHLPQQLGPMFNSQNPQHQPYTPMSNASGHSAQLVSSSSQIQESTGSLRHQGTVSSRPLPNYVIPSQGGQLAVSPRISHQYQIEVSPSSQKGYAVVHGTDSSVLYSSPAIQQPNNSGGNPSQLQQISELPDQMQNLQSAVFGVGQGSSEVEADKNQRYQSTLQFAANLLLQIQQQQHQTQGGRGPGNQQ</sequence>
<dbReference type="CDD" id="cd00590">
    <property type="entry name" value="RRM_SF"/>
    <property type="match status" value="2"/>
</dbReference>
<dbReference type="GO" id="GO:0005634">
    <property type="term" value="C:nucleus"/>
    <property type="evidence" value="ECO:0007669"/>
    <property type="project" value="UniProtKB-SubCell"/>
</dbReference>
<dbReference type="PANTHER" id="PTHR23189">
    <property type="entry name" value="RNA RECOGNITION MOTIF-CONTAINING"/>
    <property type="match status" value="1"/>
</dbReference>
<keyword evidence="8" id="KW-1185">Reference proteome</keyword>
<accession>A0AAD7KXL9</accession>
<dbReference type="PROSITE" id="PS50102">
    <property type="entry name" value="RRM"/>
    <property type="match status" value="3"/>
</dbReference>
<dbReference type="CDD" id="cd21546">
    <property type="entry name" value="SPOC_FPA-like"/>
    <property type="match status" value="1"/>
</dbReference>
<keyword evidence="2 4" id="KW-0694">RNA-binding</keyword>
<evidence type="ECO:0000256" key="2">
    <source>
        <dbReference type="ARBA" id="ARBA00022884"/>
    </source>
</evidence>
<comment type="caution">
    <text evidence="7">The sequence shown here is derived from an EMBL/GenBank/DDBJ whole genome shotgun (WGS) entry which is preliminary data.</text>
</comment>
<dbReference type="Pfam" id="PF00076">
    <property type="entry name" value="RRM_1"/>
    <property type="match status" value="3"/>
</dbReference>
<feature type="compositionally biased region" description="Polar residues" evidence="5">
    <location>
        <begin position="796"/>
        <end position="816"/>
    </location>
</feature>
<evidence type="ECO:0000256" key="5">
    <source>
        <dbReference type="SAM" id="MobiDB-lite"/>
    </source>
</evidence>
<evidence type="ECO:0000313" key="7">
    <source>
        <dbReference type="EMBL" id="KAJ7947483.1"/>
    </source>
</evidence>
<feature type="compositionally biased region" description="Polar residues" evidence="5">
    <location>
        <begin position="833"/>
        <end position="843"/>
    </location>
</feature>
<dbReference type="Gene3D" id="3.30.70.330">
    <property type="match status" value="3"/>
</dbReference>
<name>A0AAD7KXL9_QUISA</name>
<feature type="domain" description="RRM" evidence="6">
    <location>
        <begin position="26"/>
        <end position="98"/>
    </location>
</feature>
<evidence type="ECO:0000259" key="6">
    <source>
        <dbReference type="PROSITE" id="PS50102"/>
    </source>
</evidence>
<feature type="compositionally biased region" description="Polar residues" evidence="5">
    <location>
        <begin position="767"/>
        <end position="789"/>
    </location>
</feature>
<gene>
    <name evidence="7" type="ORF">O6P43_028094</name>
</gene>
<reference evidence="7" key="1">
    <citation type="journal article" date="2023" name="Science">
        <title>Elucidation of the pathway for biosynthesis of saponin adjuvants from the soapbark tree.</title>
        <authorList>
            <person name="Reed J."/>
            <person name="Orme A."/>
            <person name="El-Demerdash A."/>
            <person name="Owen C."/>
            <person name="Martin L.B.B."/>
            <person name="Misra R.C."/>
            <person name="Kikuchi S."/>
            <person name="Rejzek M."/>
            <person name="Martin A.C."/>
            <person name="Harkess A."/>
            <person name="Leebens-Mack J."/>
            <person name="Louveau T."/>
            <person name="Stephenson M.J."/>
            <person name="Osbourn A."/>
        </authorList>
    </citation>
    <scope>NUCLEOTIDE SEQUENCE</scope>
    <source>
        <strain evidence="7">S10</strain>
    </source>
</reference>
<dbReference type="InterPro" id="IPR035979">
    <property type="entry name" value="RBD_domain_sf"/>
</dbReference>
<feature type="compositionally biased region" description="Low complexity" evidence="5">
    <location>
        <begin position="692"/>
        <end position="718"/>
    </location>
</feature>
<feature type="region of interest" description="Disordered" evidence="5">
    <location>
        <begin position="744"/>
        <end position="847"/>
    </location>
</feature>
<dbReference type="SMART" id="SM00360">
    <property type="entry name" value="RRM"/>
    <property type="match status" value="3"/>
</dbReference>
<keyword evidence="3" id="KW-0539">Nucleus</keyword>